<evidence type="ECO:0000256" key="1">
    <source>
        <dbReference type="ARBA" id="ARBA00022574"/>
    </source>
</evidence>
<evidence type="ECO:0000313" key="5">
    <source>
        <dbReference type="Proteomes" id="UP000230750"/>
    </source>
</evidence>
<feature type="repeat" description="WD" evidence="3">
    <location>
        <begin position="647"/>
        <end position="679"/>
    </location>
</feature>
<feature type="repeat" description="WD" evidence="3">
    <location>
        <begin position="565"/>
        <end position="606"/>
    </location>
</feature>
<feature type="repeat" description="WD" evidence="3">
    <location>
        <begin position="521"/>
        <end position="556"/>
    </location>
</feature>
<dbReference type="InterPro" id="IPR019775">
    <property type="entry name" value="WD40_repeat_CS"/>
</dbReference>
<name>A0A2G8KAC9_STIJA</name>
<gene>
    <name evidence="4" type="ORF">BSL78_18199</name>
</gene>
<dbReference type="PANTHER" id="PTHR19871:SF14">
    <property type="entry name" value="DUF4062 DOMAIN-CONTAINING PROTEIN"/>
    <property type="match status" value="1"/>
</dbReference>
<dbReference type="Proteomes" id="UP000230750">
    <property type="component" value="Unassembled WGS sequence"/>
</dbReference>
<protein>
    <submittedName>
        <fullName evidence="4">Putative NACHT and WD repeat domain-containing protein 1</fullName>
    </submittedName>
</protein>
<dbReference type="InterPro" id="IPR052752">
    <property type="entry name" value="NACHT-WD_repeat"/>
</dbReference>
<feature type="repeat" description="WD" evidence="3">
    <location>
        <begin position="819"/>
        <end position="860"/>
    </location>
</feature>
<dbReference type="InterPro" id="IPR015943">
    <property type="entry name" value="WD40/YVTN_repeat-like_dom_sf"/>
</dbReference>
<dbReference type="STRING" id="307972.A0A2G8KAC9"/>
<organism evidence="4 5">
    <name type="scientific">Stichopus japonicus</name>
    <name type="common">Sea cucumber</name>
    <dbReference type="NCBI Taxonomy" id="307972"/>
    <lineage>
        <taxon>Eukaryota</taxon>
        <taxon>Metazoa</taxon>
        <taxon>Echinodermata</taxon>
        <taxon>Eleutherozoa</taxon>
        <taxon>Echinozoa</taxon>
        <taxon>Holothuroidea</taxon>
        <taxon>Aspidochirotacea</taxon>
        <taxon>Aspidochirotida</taxon>
        <taxon>Stichopodidae</taxon>
        <taxon>Apostichopus</taxon>
    </lineage>
</organism>
<accession>A0A2G8KAC9</accession>
<dbReference type="InterPro" id="IPR001680">
    <property type="entry name" value="WD40_rpt"/>
</dbReference>
<dbReference type="AlphaFoldDB" id="A0A2G8KAC9"/>
<dbReference type="OrthoDB" id="6100816at2759"/>
<evidence type="ECO:0000256" key="3">
    <source>
        <dbReference type="PROSITE-ProRule" id="PRU00221"/>
    </source>
</evidence>
<dbReference type="SUPFAM" id="SSF50978">
    <property type="entry name" value="WD40 repeat-like"/>
    <property type="match status" value="3"/>
</dbReference>
<dbReference type="PANTHER" id="PTHR19871">
    <property type="entry name" value="BETA TRANSDUCIN-RELATED PROTEIN"/>
    <property type="match status" value="1"/>
</dbReference>
<dbReference type="CDD" id="cd00200">
    <property type="entry name" value="WD40"/>
    <property type="match status" value="1"/>
</dbReference>
<evidence type="ECO:0000256" key="2">
    <source>
        <dbReference type="ARBA" id="ARBA00022737"/>
    </source>
</evidence>
<sequence>MIEFQTERQAGGKTVTGWYHRQFIEAAFDRYLADSSVFRKRHKLISDMYLDVYCEGKVNPIELSLRGKVFPKADRQVAPQPLEFDKALFNLRKLQELPYHLSCCKDSQRLTEDVIYNFEWLFAKLRSCSFIELIGDLEMMDIDCSVLKDSLLMSRSSIQSDPSALAGQLIARIGDLRGQSSHLNHLLEQCEQWIATSSLPVFVPRSAFLKPPGGPLVTTFAGHPSRVLKVAASEIHQVMISACEDGNGHPLAYVWDIETYELIQDVRVPNNTEGGFGSIILEVNPSGNHFAFGSEQLKLFKTSSGDEIFAFECDRGDSASAFKVLKFIDNSCVAGLQENGHEILMWNVTDGTLMYKLKHPAVVTHLDVSNPSVMVTASQDGILSWWSLKTMSITHSFQVFRDSKFTALAASDDLVFLSGGDGSLQLWASKGSPVEPTHTFPPHQKPVSCMFLLNQDTLVAGYFDGSLKFWSLSTKECLRSSKIHRKEMTCFAAVGDLLIAGSLDDTLSVWLPNQSGCVNILEGHSSWIADVAAIPAKGSQVMIFSASNDKSVTLWDPEDHLVNDRERHKKQPHCMAGTKDGELLFTGSPDGTTKLWDFTSGKCLHTWKDAATSCLLLIDDDRWLIGGFGDGQLKMWDANKLDDYEMTTCHTDAVVFLSSCLQLCLFLSGSKDRLVKLWDGSDCIMTFQGHTDTVMDGKCTQDGRDIYVTGATNGEVKFWNNCGECLETTMHCKGLELVVISYNSQYVVTGARGQTMIVWSLSEGSIGSKLKAVSISVDSVKGLAFSHNDEFILCGMHIGKKQLYRWKFLDESNTEQMYFEGHTHAVMWLYITSNDKYLFTGSRDCTMKAWDLMSGKVLASFNCASQIKYFQVAEMTDSHYRIMAANKTGEMALFDFYLGEAERVPNYSRDADDAEATARLNEPIQITDETPKLRTKYMKRSKLCQVV</sequence>
<evidence type="ECO:0000313" key="4">
    <source>
        <dbReference type="EMBL" id="PIK44940.1"/>
    </source>
</evidence>
<dbReference type="PRINTS" id="PR00320">
    <property type="entry name" value="GPROTEINBRPT"/>
</dbReference>
<keyword evidence="5" id="KW-1185">Reference proteome</keyword>
<dbReference type="SMART" id="SM00320">
    <property type="entry name" value="WD40"/>
    <property type="match status" value="12"/>
</dbReference>
<feature type="repeat" description="WD" evidence="3">
    <location>
        <begin position="440"/>
        <end position="480"/>
    </location>
</feature>
<dbReference type="Gene3D" id="2.130.10.10">
    <property type="entry name" value="YVTN repeat-like/Quinoprotein amine dehydrogenase"/>
    <property type="match status" value="4"/>
</dbReference>
<keyword evidence="1 3" id="KW-0853">WD repeat</keyword>
<dbReference type="InterPro" id="IPR036322">
    <property type="entry name" value="WD40_repeat_dom_sf"/>
</dbReference>
<dbReference type="PROSITE" id="PS00678">
    <property type="entry name" value="WD_REPEATS_1"/>
    <property type="match status" value="2"/>
</dbReference>
<keyword evidence="2" id="KW-0677">Repeat</keyword>
<dbReference type="PROSITE" id="PS50082">
    <property type="entry name" value="WD_REPEATS_2"/>
    <property type="match status" value="5"/>
</dbReference>
<dbReference type="PROSITE" id="PS50294">
    <property type="entry name" value="WD_REPEATS_REGION"/>
    <property type="match status" value="2"/>
</dbReference>
<dbReference type="EMBL" id="MRZV01000743">
    <property type="protein sequence ID" value="PIK44940.1"/>
    <property type="molecule type" value="Genomic_DNA"/>
</dbReference>
<reference evidence="4 5" key="1">
    <citation type="journal article" date="2017" name="PLoS Biol.">
        <title>The sea cucumber genome provides insights into morphological evolution and visceral regeneration.</title>
        <authorList>
            <person name="Zhang X."/>
            <person name="Sun L."/>
            <person name="Yuan J."/>
            <person name="Sun Y."/>
            <person name="Gao Y."/>
            <person name="Zhang L."/>
            <person name="Li S."/>
            <person name="Dai H."/>
            <person name="Hamel J.F."/>
            <person name="Liu C."/>
            <person name="Yu Y."/>
            <person name="Liu S."/>
            <person name="Lin W."/>
            <person name="Guo K."/>
            <person name="Jin S."/>
            <person name="Xu P."/>
            <person name="Storey K.B."/>
            <person name="Huan P."/>
            <person name="Zhang T."/>
            <person name="Zhou Y."/>
            <person name="Zhang J."/>
            <person name="Lin C."/>
            <person name="Li X."/>
            <person name="Xing L."/>
            <person name="Huo D."/>
            <person name="Sun M."/>
            <person name="Wang L."/>
            <person name="Mercier A."/>
            <person name="Li F."/>
            <person name="Yang H."/>
            <person name="Xiang J."/>
        </authorList>
    </citation>
    <scope>NUCLEOTIDE SEQUENCE [LARGE SCALE GENOMIC DNA]</scope>
    <source>
        <strain evidence="4">Shaxun</strain>
        <tissue evidence="4">Muscle</tissue>
    </source>
</reference>
<dbReference type="Pfam" id="PF00400">
    <property type="entry name" value="WD40"/>
    <property type="match status" value="7"/>
</dbReference>
<comment type="caution">
    <text evidence="4">The sequence shown here is derived from an EMBL/GenBank/DDBJ whole genome shotgun (WGS) entry which is preliminary data.</text>
</comment>
<dbReference type="InterPro" id="IPR020472">
    <property type="entry name" value="WD40_PAC1"/>
</dbReference>
<proteinExistence type="predicted"/>